<feature type="domain" description="HTH crp-type" evidence="5">
    <location>
        <begin position="141"/>
        <end position="216"/>
    </location>
</feature>
<dbReference type="SMART" id="SM00100">
    <property type="entry name" value="cNMP"/>
    <property type="match status" value="1"/>
</dbReference>
<dbReference type="PANTHER" id="PTHR24567:SF74">
    <property type="entry name" value="HTH-TYPE TRANSCRIPTIONAL REGULATOR ARCR"/>
    <property type="match status" value="1"/>
</dbReference>
<evidence type="ECO:0000256" key="3">
    <source>
        <dbReference type="ARBA" id="ARBA00023163"/>
    </source>
</evidence>
<dbReference type="SMART" id="SM00419">
    <property type="entry name" value="HTH_CRP"/>
    <property type="match status" value="1"/>
</dbReference>
<evidence type="ECO:0000256" key="1">
    <source>
        <dbReference type="ARBA" id="ARBA00023015"/>
    </source>
</evidence>
<evidence type="ECO:0000259" key="4">
    <source>
        <dbReference type="PROSITE" id="PS50042"/>
    </source>
</evidence>
<evidence type="ECO:0000313" key="6">
    <source>
        <dbReference type="EMBL" id="GAP51900.1"/>
    </source>
</evidence>
<dbReference type="Pfam" id="PF00027">
    <property type="entry name" value="cNMP_binding"/>
    <property type="match status" value="1"/>
</dbReference>
<dbReference type="SUPFAM" id="SSF46785">
    <property type="entry name" value="Winged helix' DNA-binding domain"/>
    <property type="match status" value="1"/>
</dbReference>
<protein>
    <submittedName>
        <fullName evidence="6">Cyclic nucleotide-binding domain protein</fullName>
    </submittedName>
</protein>
<dbReference type="InterPro" id="IPR014710">
    <property type="entry name" value="RmlC-like_jellyroll"/>
</dbReference>
<dbReference type="EMBL" id="DF968392">
    <property type="protein sequence ID" value="GAP51900.1"/>
    <property type="molecule type" value="Genomic_DNA"/>
</dbReference>
<name>A0A0K8PVF2_STRAJ</name>
<dbReference type="InterPro" id="IPR036390">
    <property type="entry name" value="WH_DNA-bd_sf"/>
</dbReference>
<dbReference type="PATRIC" id="fig|146537.3.peg.7123"/>
<organism evidence="6 7">
    <name type="scientific">Streptomyces azureus</name>
    <dbReference type="NCBI Taxonomy" id="146537"/>
    <lineage>
        <taxon>Bacteria</taxon>
        <taxon>Bacillati</taxon>
        <taxon>Actinomycetota</taxon>
        <taxon>Actinomycetes</taxon>
        <taxon>Kitasatosporales</taxon>
        <taxon>Streptomycetaceae</taxon>
        <taxon>Streptomyces</taxon>
    </lineage>
</organism>
<dbReference type="InterPro" id="IPR050397">
    <property type="entry name" value="Env_Response_Regulators"/>
</dbReference>
<dbReference type="OrthoDB" id="41390at2"/>
<keyword evidence="2" id="KW-0238">DNA-binding</keyword>
<dbReference type="SUPFAM" id="SSF51206">
    <property type="entry name" value="cAMP-binding domain-like"/>
    <property type="match status" value="1"/>
</dbReference>
<dbReference type="PANTHER" id="PTHR24567">
    <property type="entry name" value="CRP FAMILY TRANSCRIPTIONAL REGULATORY PROTEIN"/>
    <property type="match status" value="1"/>
</dbReference>
<dbReference type="PROSITE" id="PS50042">
    <property type="entry name" value="CNMP_BINDING_3"/>
    <property type="match status" value="1"/>
</dbReference>
<sequence>MGGRPAPFWEALDPDDRSALRRVATQCSLPADRQLLAQGEDSDHLIVLLRGWIKVVAQSHAGYRALLALRGSGELLGEQAGLEQRRRSASLLTATTVDVLQVTAARFHGLARARPSIAAALEQTLSQRLREADLQRTGITEPVPARLAALLLDLAERCGHPAPDGTGRRIGLPLSQDDLAGLLLTSRRTVSRVLEQWRSEGWVMTGRQTLLVRSMDQLKGQAFGG</sequence>
<evidence type="ECO:0000259" key="5">
    <source>
        <dbReference type="PROSITE" id="PS51063"/>
    </source>
</evidence>
<keyword evidence="3" id="KW-0804">Transcription</keyword>
<dbReference type="CDD" id="cd00038">
    <property type="entry name" value="CAP_ED"/>
    <property type="match status" value="1"/>
</dbReference>
<dbReference type="GO" id="GO:0003677">
    <property type="term" value="F:DNA binding"/>
    <property type="evidence" value="ECO:0007669"/>
    <property type="project" value="UniProtKB-KW"/>
</dbReference>
<dbReference type="PROSITE" id="PS51063">
    <property type="entry name" value="HTH_CRP_2"/>
    <property type="match status" value="1"/>
</dbReference>
<dbReference type="InterPro" id="IPR036388">
    <property type="entry name" value="WH-like_DNA-bd_sf"/>
</dbReference>
<accession>A0A0K8PVF2</accession>
<dbReference type="GO" id="GO:0005829">
    <property type="term" value="C:cytosol"/>
    <property type="evidence" value="ECO:0007669"/>
    <property type="project" value="TreeGrafter"/>
</dbReference>
<dbReference type="Proteomes" id="UP000053859">
    <property type="component" value="Unassembled WGS sequence"/>
</dbReference>
<feature type="domain" description="Cyclic nucleotide-binding" evidence="4">
    <location>
        <begin position="8"/>
        <end position="128"/>
    </location>
</feature>
<evidence type="ECO:0000313" key="7">
    <source>
        <dbReference type="Proteomes" id="UP000053859"/>
    </source>
</evidence>
<dbReference type="InterPro" id="IPR018490">
    <property type="entry name" value="cNMP-bd_dom_sf"/>
</dbReference>
<reference evidence="6" key="1">
    <citation type="journal article" date="2015" name="Genome Announc.">
        <title>Draft Genome Sequence of Thiostrepton-Producing Streptomyces azureus ATCC 14921.</title>
        <authorList>
            <person name="Sakihara K."/>
            <person name="Maeda J."/>
            <person name="Tashiro K."/>
            <person name="Fujino Y."/>
            <person name="Kuhara S."/>
            <person name="Ohshima T."/>
            <person name="Ogata S."/>
            <person name="Doi K."/>
        </authorList>
    </citation>
    <scope>NUCLEOTIDE SEQUENCE [LARGE SCALE GENOMIC DNA]</scope>
    <source>
        <strain evidence="6">ATCC14921</strain>
    </source>
</reference>
<gene>
    <name evidence="6" type="ORF">SAZU_6773</name>
</gene>
<proteinExistence type="predicted"/>
<keyword evidence="7" id="KW-1185">Reference proteome</keyword>
<dbReference type="AlphaFoldDB" id="A0A0K8PVF2"/>
<keyword evidence="1" id="KW-0805">Transcription regulation</keyword>
<dbReference type="InterPro" id="IPR000595">
    <property type="entry name" value="cNMP-bd_dom"/>
</dbReference>
<dbReference type="Pfam" id="PF13545">
    <property type="entry name" value="HTH_Crp_2"/>
    <property type="match status" value="1"/>
</dbReference>
<evidence type="ECO:0000256" key="2">
    <source>
        <dbReference type="ARBA" id="ARBA00023125"/>
    </source>
</evidence>
<dbReference type="Gene3D" id="1.10.10.10">
    <property type="entry name" value="Winged helix-like DNA-binding domain superfamily/Winged helix DNA-binding domain"/>
    <property type="match status" value="1"/>
</dbReference>
<dbReference type="InterPro" id="IPR012318">
    <property type="entry name" value="HTH_CRP"/>
</dbReference>
<dbReference type="GO" id="GO:0003700">
    <property type="term" value="F:DNA-binding transcription factor activity"/>
    <property type="evidence" value="ECO:0007669"/>
    <property type="project" value="TreeGrafter"/>
</dbReference>
<dbReference type="Gene3D" id="2.60.120.10">
    <property type="entry name" value="Jelly Rolls"/>
    <property type="match status" value="1"/>
</dbReference>